<dbReference type="Proteomes" id="UP000316426">
    <property type="component" value="Chromosome"/>
</dbReference>
<dbReference type="InterPro" id="IPR051680">
    <property type="entry name" value="ATP-dep_Glu-Cys_Ligase-2"/>
</dbReference>
<dbReference type="KEGG" id="bmei:Spa11_29850"/>
<organism evidence="4 5">
    <name type="scientific">Botrimarina mediterranea</name>
    <dbReference type="NCBI Taxonomy" id="2528022"/>
    <lineage>
        <taxon>Bacteria</taxon>
        <taxon>Pseudomonadati</taxon>
        <taxon>Planctomycetota</taxon>
        <taxon>Planctomycetia</taxon>
        <taxon>Pirellulales</taxon>
        <taxon>Lacipirellulaceae</taxon>
        <taxon>Botrimarina</taxon>
    </lineage>
</organism>
<dbReference type="PANTHER" id="PTHR34595:SF2">
    <property type="entry name" value="BLR2978 PROTEIN"/>
    <property type="match status" value="1"/>
</dbReference>
<proteinExistence type="predicted"/>
<dbReference type="InterPro" id="IPR007296">
    <property type="entry name" value="DUF403"/>
</dbReference>
<dbReference type="PANTHER" id="PTHR34595">
    <property type="entry name" value="BLR5612 PROTEIN"/>
    <property type="match status" value="1"/>
</dbReference>
<evidence type="ECO:0000313" key="4">
    <source>
        <dbReference type="EMBL" id="QDV74777.1"/>
    </source>
</evidence>
<dbReference type="Gene3D" id="3.30.1490.270">
    <property type="match status" value="1"/>
</dbReference>
<evidence type="ECO:0000259" key="2">
    <source>
        <dbReference type="Pfam" id="PF04168"/>
    </source>
</evidence>
<dbReference type="SUPFAM" id="SSF56059">
    <property type="entry name" value="Glutathione synthetase ATP-binding domain-like"/>
    <property type="match status" value="1"/>
</dbReference>
<name>A0A518KAF2_9BACT</name>
<feature type="domain" description="Circularly permuted ATP-grasp type 2" evidence="3">
    <location>
        <begin position="101"/>
        <end position="479"/>
    </location>
</feature>
<reference evidence="4 5" key="1">
    <citation type="submission" date="2019-02" db="EMBL/GenBank/DDBJ databases">
        <title>Deep-cultivation of Planctomycetes and their phenomic and genomic characterization uncovers novel biology.</title>
        <authorList>
            <person name="Wiegand S."/>
            <person name="Jogler M."/>
            <person name="Boedeker C."/>
            <person name="Pinto D."/>
            <person name="Vollmers J."/>
            <person name="Rivas-Marin E."/>
            <person name="Kohn T."/>
            <person name="Peeters S.H."/>
            <person name="Heuer A."/>
            <person name="Rast P."/>
            <person name="Oberbeckmann S."/>
            <person name="Bunk B."/>
            <person name="Jeske O."/>
            <person name="Meyerdierks A."/>
            <person name="Storesund J.E."/>
            <person name="Kallscheuer N."/>
            <person name="Luecker S."/>
            <person name="Lage O.M."/>
            <person name="Pohl T."/>
            <person name="Merkel B.J."/>
            <person name="Hornburger P."/>
            <person name="Mueller R.-W."/>
            <person name="Bruemmer F."/>
            <person name="Labrenz M."/>
            <person name="Spormann A.M."/>
            <person name="Op den Camp H."/>
            <person name="Overmann J."/>
            <person name="Amann R."/>
            <person name="Jetten M.S.M."/>
            <person name="Mascher T."/>
            <person name="Medema M.H."/>
            <person name="Devos D.P."/>
            <person name="Kaster A.-K."/>
            <person name="Ovreas L."/>
            <person name="Rohde M."/>
            <person name="Galperin M.Y."/>
            <person name="Jogler C."/>
        </authorList>
    </citation>
    <scope>NUCLEOTIDE SEQUENCE [LARGE SCALE GENOMIC DNA]</scope>
    <source>
        <strain evidence="4 5">Spa11</strain>
    </source>
</reference>
<dbReference type="Pfam" id="PF14403">
    <property type="entry name" value="CP_ATPgrasp_2"/>
    <property type="match status" value="1"/>
</dbReference>
<dbReference type="AlphaFoldDB" id="A0A518KAF2"/>
<keyword evidence="5" id="KW-1185">Reference proteome</keyword>
<evidence type="ECO:0000256" key="1">
    <source>
        <dbReference type="SAM" id="MobiDB-lite"/>
    </source>
</evidence>
<evidence type="ECO:0000259" key="3">
    <source>
        <dbReference type="Pfam" id="PF14403"/>
    </source>
</evidence>
<dbReference type="Gene3D" id="3.40.50.11290">
    <property type="match status" value="1"/>
</dbReference>
<accession>A0A518KAF2</accession>
<sequence length="860" mass="94956">MQSQAQSLGGPASTAPNSAEPGSLFAEYAPIAGVYDEMLDETGRSRPAWKGFRSQVAQIGEVELLRRWTQSQRLINENGIVYSAYGDAEGRYRPWALDPSPLLLHESEWGAISQGLSQRASLLELLIADLYGDQQLITSGLLPPEVVYSHPGYRVALHRPPMAKGGRPPNLLFYAADLGRSPDGQWWVLADRTEAPSGVGFALENRLVTSRMLAESFRERRVRRLAPFFLQLQATLRRWAPAGRTNPTIAILSQGAAHPNYFEDAYLARYLGYLLVEGEDLTVRSRQLWMKTLDGLAPIDVLVRRPSTDQCDPLELGGESPVGVAGLVQAERDGALLVANACGSGLVESPIFMSFLPRLCQELLGEDLQLPGVATWWCGDPEALEYVIENLDTLILKTAFRRRGQESLLTNKLRKSPRDALVKMIRSDPVNFVAQEQVNRSASPTYRQGKVQPARVALRAFVVAGDGDYHVMPGALARTSIDSGPLEATLLTGEGSKDVWIVGDKPVEVVTLLPGEHESIELVRIGSELPSRVADNSYWFGRQLERADAAARLVRIVATRLSSEGNAADFPELPALIRALAEKGQIEPGYALAEMRERLPMVELALPREVLNHTQSSSLAATVDRMFASAAKVRDRLSRDTWRIVLRVYEDFRNQDAGGANLTDVLNLTNELIIDLAALGGMVVESMTRTQFYRFLDIGRRLERAMQAIDLLRTCLVESRDVSPALLEALLESADSLMTYRARYRASVKLAPVLDLLVTDETNPRSIAYQLNTLERHIGKLPRADDGGPGAPPEQRLALALSHTVRMADIREICEAYELDNPRPLTRLLSDLERDLPALSHAISLKYLAHSGPPRQLAPT</sequence>
<gene>
    <name evidence="4" type="ORF">Spa11_29850</name>
</gene>
<evidence type="ECO:0000313" key="5">
    <source>
        <dbReference type="Proteomes" id="UP000316426"/>
    </source>
</evidence>
<dbReference type="RefSeq" id="WP_231933270.1">
    <property type="nucleotide sequence ID" value="NZ_CP036349.1"/>
</dbReference>
<feature type="region of interest" description="Disordered" evidence="1">
    <location>
        <begin position="1"/>
        <end position="21"/>
    </location>
</feature>
<protein>
    <submittedName>
        <fullName evidence="4">Uncharacterized protein</fullName>
    </submittedName>
</protein>
<feature type="domain" description="DUF403" evidence="2">
    <location>
        <begin position="529"/>
        <end position="848"/>
    </location>
</feature>
<dbReference type="EMBL" id="CP036349">
    <property type="protein sequence ID" value="QDV74777.1"/>
    <property type="molecule type" value="Genomic_DNA"/>
</dbReference>
<dbReference type="InterPro" id="IPR025841">
    <property type="entry name" value="CP_ATPgrasp_2"/>
</dbReference>
<dbReference type="Pfam" id="PF04168">
    <property type="entry name" value="Alpha-E"/>
    <property type="match status" value="1"/>
</dbReference>